<comment type="catalytic activity">
    <reaction evidence="9">
        <text>Zn(2+)(in) + ATP + H2O = Zn(2+)(out) + ADP + phosphate + H(+)</text>
        <dbReference type="Rhea" id="RHEA:20621"/>
        <dbReference type="ChEBI" id="CHEBI:15377"/>
        <dbReference type="ChEBI" id="CHEBI:15378"/>
        <dbReference type="ChEBI" id="CHEBI:29105"/>
        <dbReference type="ChEBI" id="CHEBI:30616"/>
        <dbReference type="ChEBI" id="CHEBI:43474"/>
        <dbReference type="ChEBI" id="CHEBI:456216"/>
        <dbReference type="EC" id="7.2.2.12"/>
    </reaction>
</comment>
<dbReference type="SFLD" id="SFLDF00027">
    <property type="entry name" value="p-type_atpase"/>
    <property type="match status" value="1"/>
</dbReference>
<dbReference type="InterPro" id="IPR027256">
    <property type="entry name" value="P-typ_ATPase_IB"/>
</dbReference>
<keyword evidence="10" id="KW-1003">Cell membrane</keyword>
<dbReference type="SUPFAM" id="SSF56784">
    <property type="entry name" value="HAD-like"/>
    <property type="match status" value="1"/>
</dbReference>
<dbReference type="SUPFAM" id="SSF81665">
    <property type="entry name" value="Calcium ATPase, transmembrane domain M"/>
    <property type="match status" value="1"/>
</dbReference>
<name>A0ABT3Q139_9BACT</name>
<keyword evidence="4 10" id="KW-0479">Metal-binding</keyword>
<dbReference type="EMBL" id="JAJNDC010000003">
    <property type="protein sequence ID" value="MCW9713795.1"/>
    <property type="molecule type" value="Genomic_DNA"/>
</dbReference>
<feature type="transmembrane region" description="Helical" evidence="10">
    <location>
        <begin position="270"/>
        <end position="291"/>
    </location>
</feature>
<dbReference type="Pfam" id="PF00122">
    <property type="entry name" value="E1-E2_ATPase"/>
    <property type="match status" value="1"/>
</dbReference>
<dbReference type="NCBIfam" id="TIGR01525">
    <property type="entry name" value="ATPase-IB_hvy"/>
    <property type="match status" value="1"/>
</dbReference>
<gene>
    <name evidence="12" type="primary">cadA</name>
    <name evidence="12" type="ORF">LQ318_12860</name>
</gene>
<proteinExistence type="inferred from homology"/>
<protein>
    <recommendedName>
        <fullName evidence="8">P-type Zn(2+) transporter</fullName>
        <ecNumber evidence="8">7.2.2.12</ecNumber>
    </recommendedName>
</protein>
<feature type="transmembrane region" description="Helical" evidence="10">
    <location>
        <begin position="574"/>
        <end position="592"/>
    </location>
</feature>
<keyword evidence="3 10" id="KW-0812">Transmembrane</keyword>
<dbReference type="InterPro" id="IPR023298">
    <property type="entry name" value="ATPase_P-typ_TM_dom_sf"/>
</dbReference>
<keyword evidence="7 10" id="KW-0472">Membrane</keyword>
<reference evidence="12 13" key="1">
    <citation type="submission" date="2021-11" db="EMBL/GenBank/DDBJ databases">
        <title>Aliifidinibius sp. nov., a new bacterium isolated from saline soil.</title>
        <authorList>
            <person name="Galisteo C."/>
            <person name="De La Haba R."/>
            <person name="Sanchez-Porro C."/>
            <person name="Ventosa A."/>
        </authorList>
    </citation>
    <scope>NUCLEOTIDE SEQUENCE [LARGE SCALE GENOMIC DNA]</scope>
    <source>
        <strain evidence="12 13">KACC 190600</strain>
    </source>
</reference>
<evidence type="ECO:0000256" key="1">
    <source>
        <dbReference type="ARBA" id="ARBA00004370"/>
    </source>
</evidence>
<dbReference type="PANTHER" id="PTHR48085">
    <property type="entry name" value="CADMIUM/ZINC-TRANSPORTING ATPASE HMA2-RELATED"/>
    <property type="match status" value="1"/>
</dbReference>
<accession>A0ABT3Q139</accession>
<dbReference type="Gene3D" id="2.70.150.10">
    <property type="entry name" value="Calcium-transporting ATPase, cytoplasmic transduction domain A"/>
    <property type="match status" value="1"/>
</dbReference>
<dbReference type="Gene3D" id="3.40.1110.10">
    <property type="entry name" value="Calcium-transporting ATPase, cytoplasmic domain N"/>
    <property type="match status" value="1"/>
</dbReference>
<feature type="domain" description="P-type ATPase A" evidence="11">
    <location>
        <begin position="120"/>
        <end position="218"/>
    </location>
</feature>
<dbReference type="PROSITE" id="PS00154">
    <property type="entry name" value="ATPASE_E1_E2"/>
    <property type="match status" value="1"/>
</dbReference>
<dbReference type="InterPro" id="IPR008250">
    <property type="entry name" value="ATPase_P-typ_transduc_dom_A_sf"/>
</dbReference>
<dbReference type="SFLD" id="SFLDS00003">
    <property type="entry name" value="Haloacid_Dehalogenase"/>
    <property type="match status" value="1"/>
</dbReference>
<evidence type="ECO:0000256" key="10">
    <source>
        <dbReference type="RuleBase" id="RU362081"/>
    </source>
</evidence>
<comment type="similarity">
    <text evidence="2 10">Belongs to the cation transport ATPase (P-type) (TC 3.A.3) family. Type IB subfamily.</text>
</comment>
<dbReference type="SUPFAM" id="SSF81653">
    <property type="entry name" value="Calcium ATPase, transduction domain A"/>
    <property type="match status" value="1"/>
</dbReference>
<keyword evidence="10" id="KW-0067">ATP-binding</keyword>
<dbReference type="InterPro" id="IPR036412">
    <property type="entry name" value="HAD-like_sf"/>
</dbReference>
<dbReference type="PANTHER" id="PTHR48085:SF5">
    <property type="entry name" value="CADMIUM_ZINC-TRANSPORTING ATPASE HMA4-RELATED"/>
    <property type="match status" value="1"/>
</dbReference>
<evidence type="ECO:0000256" key="2">
    <source>
        <dbReference type="ARBA" id="ARBA00006024"/>
    </source>
</evidence>
<evidence type="ECO:0000256" key="9">
    <source>
        <dbReference type="ARBA" id="ARBA00047308"/>
    </source>
</evidence>
<dbReference type="Gene3D" id="3.40.50.1000">
    <property type="entry name" value="HAD superfamily/HAD-like"/>
    <property type="match status" value="1"/>
</dbReference>
<evidence type="ECO:0000256" key="3">
    <source>
        <dbReference type="ARBA" id="ARBA00022692"/>
    </source>
</evidence>
<comment type="caution">
    <text evidence="12">The sequence shown here is derived from an EMBL/GenBank/DDBJ whole genome shotgun (WGS) entry which is preliminary data.</text>
</comment>
<organism evidence="12 13">
    <name type="scientific">Fodinibius salicampi</name>
    <dbReference type="NCBI Taxonomy" id="1920655"/>
    <lineage>
        <taxon>Bacteria</taxon>
        <taxon>Pseudomonadati</taxon>
        <taxon>Balneolota</taxon>
        <taxon>Balneolia</taxon>
        <taxon>Balneolales</taxon>
        <taxon>Balneolaceae</taxon>
        <taxon>Fodinibius</taxon>
    </lineage>
</organism>
<feature type="transmembrane region" description="Helical" evidence="10">
    <location>
        <begin position="238"/>
        <end position="258"/>
    </location>
</feature>
<dbReference type="InterPro" id="IPR044492">
    <property type="entry name" value="P_typ_ATPase_HD_dom"/>
</dbReference>
<dbReference type="InterPro" id="IPR023299">
    <property type="entry name" value="ATPase_P-typ_cyto_dom_N"/>
</dbReference>
<evidence type="ECO:0000259" key="11">
    <source>
        <dbReference type="Pfam" id="PF00122"/>
    </source>
</evidence>
<feature type="transmembrane region" description="Helical" evidence="10">
    <location>
        <begin position="12"/>
        <end position="28"/>
    </location>
</feature>
<dbReference type="NCBIfam" id="TIGR01494">
    <property type="entry name" value="ATPase_P-type"/>
    <property type="match status" value="1"/>
</dbReference>
<dbReference type="PRINTS" id="PR00120">
    <property type="entry name" value="HATPASE"/>
</dbReference>
<evidence type="ECO:0000256" key="6">
    <source>
        <dbReference type="ARBA" id="ARBA00022989"/>
    </source>
</evidence>
<evidence type="ECO:0000313" key="13">
    <source>
        <dbReference type="Proteomes" id="UP001207337"/>
    </source>
</evidence>
<comment type="subcellular location">
    <subcellularLocation>
        <location evidence="10">Cell membrane</location>
    </subcellularLocation>
    <subcellularLocation>
        <location evidence="1">Membrane</location>
    </subcellularLocation>
</comment>
<dbReference type="Pfam" id="PF00702">
    <property type="entry name" value="Hydrolase"/>
    <property type="match status" value="1"/>
</dbReference>
<keyword evidence="5" id="KW-1278">Translocase</keyword>
<keyword evidence="10" id="KW-0547">Nucleotide-binding</keyword>
<dbReference type="InterPro" id="IPR018303">
    <property type="entry name" value="ATPase_P-typ_P_site"/>
</dbReference>
<dbReference type="RefSeq" id="WP_265790736.1">
    <property type="nucleotide sequence ID" value="NZ_BAABRS010000003.1"/>
</dbReference>
<evidence type="ECO:0000313" key="12">
    <source>
        <dbReference type="EMBL" id="MCW9713795.1"/>
    </source>
</evidence>
<evidence type="ECO:0000256" key="4">
    <source>
        <dbReference type="ARBA" id="ARBA00022723"/>
    </source>
</evidence>
<keyword evidence="6 10" id="KW-1133">Transmembrane helix</keyword>
<dbReference type="InterPro" id="IPR059000">
    <property type="entry name" value="ATPase_P-type_domA"/>
</dbReference>
<evidence type="ECO:0000256" key="5">
    <source>
        <dbReference type="ARBA" id="ARBA00022967"/>
    </source>
</evidence>
<evidence type="ECO:0000256" key="8">
    <source>
        <dbReference type="ARBA" id="ARBA00039097"/>
    </source>
</evidence>
<dbReference type="PRINTS" id="PR00119">
    <property type="entry name" value="CATATPASE"/>
</dbReference>
<feature type="transmembrane region" description="Helical" evidence="10">
    <location>
        <begin position="598"/>
        <end position="614"/>
    </location>
</feature>
<feature type="transmembrane region" description="Helical" evidence="10">
    <location>
        <begin position="34"/>
        <end position="54"/>
    </location>
</feature>
<dbReference type="InterPro" id="IPR051014">
    <property type="entry name" value="Cation_Transport_ATPase_IB"/>
</dbReference>
<dbReference type="Proteomes" id="UP001207337">
    <property type="component" value="Unassembled WGS sequence"/>
</dbReference>
<dbReference type="InterPro" id="IPR001757">
    <property type="entry name" value="P_typ_ATPase"/>
</dbReference>
<sequence length="648" mass="70997">MFSFINKYKEAVISAVLLAGALITEYGFSFDGRAYLYLPLYGLSYLSVGGPVWIKAFKSIQNGTIFSEFMLMGIATVGAFAIGEYAEGVAVMLFYMIGEYAQHGAVQRARGSVEALIDQQPEIATVERDGSTEQISPSEVEIGEIIRVKPGEKVPLDGELLTGEASFNTAALTGESKPISRHEGEEVWAGSINRDRPVRIRVTEAYENTQLSKILTMVREASQRKAPTQRFMTRFAKVYTPAVVWLAVALTFVPWLIVENYIFEEWLYRALIFLVVSCPCGLVISIPLGYFGGIGAASRNGILFKGSDFMDRLRNLDALFFDKTGTLTEGKFKVQDIHSFNGISNEGLLQLAAALEQQSTHPIGKAIVEQANGNTLPKVSDQQEVSGMGITGLVNNQRLAVGNKKLMQKEGIALPSSQHFNESYSLVHIGIDGKYAGSISIADQLKEDTQEAVHQLRELGIENLVMLSGDKQSVVDDIANQLNLKEAFGELLPDDKYRYLEQRLDPQKVIGYVGDGINDAPVITLADIGIAMGGMGSDATIETADVVIQTDQLSKIPTAINIANFTHRVIWQNIGFALGIKILVMTLAFFGLATMWEAIFADVGVALIAIANAIRIQHHFTDEKITYRTSVSANQNKESEELSCCQNC</sequence>
<dbReference type="NCBIfam" id="TIGR01512">
    <property type="entry name" value="ATPase-IB2_Cd"/>
    <property type="match status" value="1"/>
</dbReference>
<dbReference type="SFLD" id="SFLDG00002">
    <property type="entry name" value="C1.7:_P-type_atpase_like"/>
    <property type="match status" value="1"/>
</dbReference>
<evidence type="ECO:0000256" key="7">
    <source>
        <dbReference type="ARBA" id="ARBA00023136"/>
    </source>
</evidence>
<dbReference type="EC" id="7.2.2.12" evidence="8"/>
<dbReference type="InterPro" id="IPR023214">
    <property type="entry name" value="HAD_sf"/>
</dbReference>
<keyword evidence="13" id="KW-1185">Reference proteome</keyword>